<sequence length="261" mass="28467">MMRRILICLMAVLAVTGPAPAQPTDLVCLSSTDERRTGAQAALLALMGGMAPVFEAFPTYRDRLTTQATDVCLSASLHDARGYFSPEDNVIILQSDLPRAVQVAILIHELRHLEQYATGNCPTDRLAMSENARATLALEADASATSLFIANALKDAGQPETWAALAAWPTHKDIAAAFASELGASGDPRKATTAAFAQWYASPWRRENYYRASCSSYLDRQDSTKSLPQYNKIAPGFFKRLCRLPDGSPYDCAEGRDGYRP</sequence>
<keyword evidence="1" id="KW-0732">Signal</keyword>
<dbReference type="Proteomes" id="UP000184191">
    <property type="component" value="Unassembled WGS sequence"/>
</dbReference>
<name>A0A1M6YE85_9RHOB</name>
<evidence type="ECO:0000259" key="2">
    <source>
        <dbReference type="Pfam" id="PF20573"/>
    </source>
</evidence>
<dbReference type="InterPro" id="IPR046709">
    <property type="entry name" value="DUF6782"/>
</dbReference>
<gene>
    <name evidence="3" type="ORF">SAMN05444414_106135</name>
</gene>
<proteinExistence type="predicted"/>
<reference evidence="4" key="1">
    <citation type="submission" date="2016-11" db="EMBL/GenBank/DDBJ databases">
        <authorList>
            <person name="Varghese N."/>
            <person name="Submissions S."/>
        </authorList>
    </citation>
    <scope>NUCLEOTIDE SEQUENCE [LARGE SCALE GENOMIC DNA]</scope>
    <source>
        <strain evidence="4">DSM 29327</strain>
    </source>
</reference>
<keyword evidence="4" id="KW-1185">Reference proteome</keyword>
<protein>
    <recommendedName>
        <fullName evidence="2">DUF6782 domain-containing protein</fullName>
    </recommendedName>
</protein>
<feature type="chain" id="PRO_5011957800" description="DUF6782 domain-containing protein" evidence="1">
    <location>
        <begin position="22"/>
        <end position="261"/>
    </location>
</feature>
<dbReference type="OrthoDB" id="7834193at2"/>
<evidence type="ECO:0000313" key="4">
    <source>
        <dbReference type="Proteomes" id="UP000184191"/>
    </source>
</evidence>
<dbReference type="Pfam" id="PF20573">
    <property type="entry name" value="DUF6782"/>
    <property type="match status" value="1"/>
</dbReference>
<dbReference type="RefSeq" id="WP_139279283.1">
    <property type="nucleotide sequence ID" value="NZ_FRBN01000006.1"/>
</dbReference>
<feature type="domain" description="DUF6782" evidence="2">
    <location>
        <begin position="31"/>
        <end position="252"/>
    </location>
</feature>
<evidence type="ECO:0000256" key="1">
    <source>
        <dbReference type="SAM" id="SignalP"/>
    </source>
</evidence>
<organism evidence="3 4">
    <name type="scientific">Roseovarius marisflavi</name>
    <dbReference type="NCBI Taxonomy" id="1054996"/>
    <lineage>
        <taxon>Bacteria</taxon>
        <taxon>Pseudomonadati</taxon>
        <taxon>Pseudomonadota</taxon>
        <taxon>Alphaproteobacteria</taxon>
        <taxon>Rhodobacterales</taxon>
        <taxon>Roseobacteraceae</taxon>
        <taxon>Roseovarius</taxon>
    </lineage>
</organism>
<feature type="signal peptide" evidence="1">
    <location>
        <begin position="1"/>
        <end position="21"/>
    </location>
</feature>
<dbReference type="AlphaFoldDB" id="A0A1M6YE85"/>
<dbReference type="EMBL" id="FRBN01000006">
    <property type="protein sequence ID" value="SHL16611.1"/>
    <property type="molecule type" value="Genomic_DNA"/>
</dbReference>
<evidence type="ECO:0000313" key="3">
    <source>
        <dbReference type="EMBL" id="SHL16611.1"/>
    </source>
</evidence>
<accession>A0A1M6YE85</accession>